<proteinExistence type="predicted"/>
<sequence>MPSDASAPTRRDAHRGRHLARAAGLSAASAAWWRAVHARRPDVELVLLPPEDPPRPTCGEDEAAAALEPAATVLAASMSALAVVRERAAWTPVASGVVRRTRVTVGRVGEPERWLSELAARLRYDDWRVDHRRGAHVLVTARRGGVELRATGAATGVVTVTLAGPRVAVDPVRRRELLRGGDRS</sequence>
<organism evidence="1 2">
    <name type="scientific">Nocardioides eburneus</name>
    <dbReference type="NCBI Taxonomy" id="3231482"/>
    <lineage>
        <taxon>Bacteria</taxon>
        <taxon>Bacillati</taxon>
        <taxon>Actinomycetota</taxon>
        <taxon>Actinomycetes</taxon>
        <taxon>Propionibacteriales</taxon>
        <taxon>Nocardioidaceae</taxon>
        <taxon>Nocardioides</taxon>
    </lineage>
</organism>
<comment type="caution">
    <text evidence="1">The sequence shown here is derived from an EMBL/GenBank/DDBJ whole genome shotgun (WGS) entry which is preliminary data.</text>
</comment>
<evidence type="ECO:0000313" key="1">
    <source>
        <dbReference type="EMBL" id="MEX0428270.1"/>
    </source>
</evidence>
<evidence type="ECO:0000313" key="2">
    <source>
        <dbReference type="Proteomes" id="UP001556631"/>
    </source>
</evidence>
<accession>A0ABV3SZ96</accession>
<protein>
    <submittedName>
        <fullName evidence="1">Uncharacterized protein</fullName>
    </submittedName>
</protein>
<reference evidence="1 2" key="1">
    <citation type="submission" date="2024-07" db="EMBL/GenBank/DDBJ databases">
        <authorList>
            <person name="Lee S."/>
            <person name="Kang M."/>
        </authorList>
    </citation>
    <scope>NUCLEOTIDE SEQUENCE [LARGE SCALE GENOMIC DNA]</scope>
    <source>
        <strain evidence="1 2">DS6</strain>
    </source>
</reference>
<dbReference type="EMBL" id="JBFPJR010000018">
    <property type="protein sequence ID" value="MEX0428270.1"/>
    <property type="molecule type" value="Genomic_DNA"/>
</dbReference>
<keyword evidence="2" id="KW-1185">Reference proteome</keyword>
<name>A0ABV3SZ96_9ACTN</name>
<dbReference type="Proteomes" id="UP001556631">
    <property type="component" value="Unassembled WGS sequence"/>
</dbReference>
<gene>
    <name evidence="1" type="ORF">AB3X52_11630</name>
</gene>